<dbReference type="SUPFAM" id="SSF75445">
    <property type="entry name" value="D-ribose-5-phosphate isomerase (RpiA), lid domain"/>
    <property type="match status" value="1"/>
</dbReference>
<evidence type="ECO:0000313" key="4">
    <source>
        <dbReference type="EMBL" id="MBB5224131.1"/>
    </source>
</evidence>
<dbReference type="FunFam" id="3.40.50.1360:FF:000001">
    <property type="entry name" value="Ribose-5-phosphate isomerase A"/>
    <property type="match status" value="1"/>
</dbReference>
<dbReference type="AlphaFoldDB" id="A0A840SYE5"/>
<evidence type="ECO:0000256" key="1">
    <source>
        <dbReference type="ARBA" id="ARBA00001713"/>
    </source>
</evidence>
<dbReference type="PANTHER" id="PTHR11934">
    <property type="entry name" value="RIBOSE-5-PHOSPHATE ISOMERASE"/>
    <property type="match status" value="1"/>
</dbReference>
<dbReference type="Pfam" id="PF06026">
    <property type="entry name" value="Rib_5-P_isom_A"/>
    <property type="match status" value="1"/>
</dbReference>
<dbReference type="PANTHER" id="PTHR11934:SF0">
    <property type="entry name" value="RIBOSE-5-PHOSPHATE ISOMERASE"/>
    <property type="match status" value="1"/>
</dbReference>
<dbReference type="EC" id="5.3.1.6" evidence="3"/>
<gene>
    <name evidence="3" type="primary">rpiA</name>
    <name evidence="4" type="ORF">HNP73_004092</name>
</gene>
<feature type="binding site" evidence="3">
    <location>
        <position position="127"/>
    </location>
    <ligand>
        <name>substrate</name>
    </ligand>
</feature>
<feature type="binding site" evidence="3">
    <location>
        <begin position="31"/>
        <end position="34"/>
    </location>
    <ligand>
        <name>substrate</name>
    </ligand>
</feature>
<dbReference type="UniPathway" id="UPA00115">
    <property type="reaction ID" value="UER00412"/>
</dbReference>
<feature type="binding site" evidence="3">
    <location>
        <begin position="100"/>
        <end position="103"/>
    </location>
    <ligand>
        <name>substrate</name>
    </ligand>
</feature>
<dbReference type="NCBIfam" id="TIGR00021">
    <property type="entry name" value="rpiA"/>
    <property type="match status" value="1"/>
</dbReference>
<evidence type="ECO:0000313" key="5">
    <source>
        <dbReference type="Proteomes" id="UP000549457"/>
    </source>
</evidence>
<comment type="catalytic activity">
    <reaction evidence="1 3">
        <text>aldehydo-D-ribose 5-phosphate = D-ribulose 5-phosphate</text>
        <dbReference type="Rhea" id="RHEA:14657"/>
        <dbReference type="ChEBI" id="CHEBI:58121"/>
        <dbReference type="ChEBI" id="CHEBI:58273"/>
        <dbReference type="EC" id="5.3.1.6"/>
    </reaction>
</comment>
<dbReference type="GO" id="GO:0009052">
    <property type="term" value="P:pentose-phosphate shunt, non-oxidative branch"/>
    <property type="evidence" value="ECO:0007669"/>
    <property type="project" value="UniProtKB-UniRule"/>
</dbReference>
<keyword evidence="5" id="KW-1185">Reference proteome</keyword>
<name>A0A840SYE5_9RHOB</name>
<accession>A0A840SYE5</accession>
<dbReference type="GO" id="GO:0004751">
    <property type="term" value="F:ribose-5-phosphate isomerase activity"/>
    <property type="evidence" value="ECO:0007669"/>
    <property type="project" value="UniProtKB-UniRule"/>
</dbReference>
<dbReference type="Gene3D" id="3.30.70.260">
    <property type="match status" value="1"/>
</dbReference>
<comment type="subunit">
    <text evidence="3">Homodimer.</text>
</comment>
<protein>
    <recommendedName>
        <fullName evidence="3">Ribose-5-phosphate isomerase A</fullName>
        <ecNumber evidence="3">5.3.1.6</ecNumber>
    </recommendedName>
    <alternativeName>
        <fullName evidence="3">Phosphoriboisomerase A</fullName>
        <shortName evidence="3">PRI</shortName>
    </alternativeName>
</protein>
<dbReference type="GO" id="GO:0005829">
    <property type="term" value="C:cytosol"/>
    <property type="evidence" value="ECO:0007669"/>
    <property type="project" value="TreeGrafter"/>
</dbReference>
<reference evidence="4 5" key="1">
    <citation type="submission" date="2020-08" db="EMBL/GenBank/DDBJ databases">
        <title>Genomic Encyclopedia of Type Strains, Phase IV (KMG-IV): sequencing the most valuable type-strain genomes for metagenomic binning, comparative biology and taxonomic classification.</title>
        <authorList>
            <person name="Goeker M."/>
        </authorList>
    </citation>
    <scope>NUCLEOTIDE SEQUENCE [LARGE SCALE GENOMIC DNA]</scope>
    <source>
        <strain evidence="4 5">DSM 101730</strain>
    </source>
</reference>
<proteinExistence type="inferred from homology"/>
<organism evidence="4 5">
    <name type="scientific">Amaricoccus macauensis</name>
    <dbReference type="NCBI Taxonomy" id="57001"/>
    <lineage>
        <taxon>Bacteria</taxon>
        <taxon>Pseudomonadati</taxon>
        <taxon>Pseudomonadota</taxon>
        <taxon>Alphaproteobacteria</taxon>
        <taxon>Rhodobacterales</taxon>
        <taxon>Paracoccaceae</taxon>
        <taxon>Amaricoccus</taxon>
    </lineage>
</organism>
<dbReference type="RefSeq" id="WP_184154409.1">
    <property type="nucleotide sequence ID" value="NZ_JACHFM010000005.1"/>
</dbReference>
<comment type="pathway">
    <text evidence="3">Carbohydrate degradation; pentose phosphate pathway; D-ribose 5-phosphate from D-ribulose 5-phosphate (non-oxidative stage): step 1/1.</text>
</comment>
<evidence type="ECO:0000256" key="2">
    <source>
        <dbReference type="ARBA" id="ARBA00023235"/>
    </source>
</evidence>
<comment type="similarity">
    <text evidence="3">Belongs to the ribose 5-phosphate isomerase family.</text>
</comment>
<keyword evidence="2 3" id="KW-0413">Isomerase</keyword>
<comment type="caution">
    <text evidence="4">The sequence shown here is derived from an EMBL/GenBank/DDBJ whole genome shotgun (WGS) entry which is preliminary data.</text>
</comment>
<sequence length="255" mass="27033">MSLSPADQAKSAASARALTLVEDGMTLGLGTGSTAGWFVRLLSERIKRERIRVTGVATSSATVWLAEELGVPLCKLEDVERIDLTVDGADEFDANLNLIKGGGAALLQEKIVAAASGRMVVIADDSKRVARLGAFPLPVEIVRFGWTSTRRAVQELLNGMDVEGREISIRTGSAGPLVTDEGHFILDLHLGQINDAPRLASALNAIPGVVESGLFIDMASMVIIGKTDGKTEVIERVVAPGTSVDQAELMRNQDS</sequence>
<evidence type="ECO:0000256" key="3">
    <source>
        <dbReference type="HAMAP-Rule" id="MF_00170"/>
    </source>
</evidence>
<dbReference type="SUPFAM" id="SSF100950">
    <property type="entry name" value="NagB/RpiA/CoA transferase-like"/>
    <property type="match status" value="1"/>
</dbReference>
<dbReference type="HAMAP" id="MF_00170">
    <property type="entry name" value="Rib_5P_isom_A"/>
    <property type="match status" value="1"/>
</dbReference>
<dbReference type="NCBIfam" id="NF001924">
    <property type="entry name" value="PRK00702.1"/>
    <property type="match status" value="1"/>
</dbReference>
<feature type="active site" description="Proton acceptor" evidence="3">
    <location>
        <position position="109"/>
    </location>
</feature>
<dbReference type="Proteomes" id="UP000549457">
    <property type="component" value="Unassembled WGS sequence"/>
</dbReference>
<dbReference type="InterPro" id="IPR004788">
    <property type="entry name" value="Ribose5P_isomerase_type_A"/>
</dbReference>
<dbReference type="EMBL" id="JACHFM010000005">
    <property type="protein sequence ID" value="MBB5224131.1"/>
    <property type="molecule type" value="Genomic_DNA"/>
</dbReference>
<dbReference type="InterPro" id="IPR037171">
    <property type="entry name" value="NagB/RpiA_transferase-like"/>
</dbReference>
<dbReference type="Gene3D" id="3.40.50.1360">
    <property type="match status" value="1"/>
</dbReference>
<dbReference type="InterPro" id="IPR020672">
    <property type="entry name" value="Ribose5P_isomerase_typA_subgr"/>
</dbReference>
<dbReference type="GO" id="GO:0006014">
    <property type="term" value="P:D-ribose metabolic process"/>
    <property type="evidence" value="ECO:0007669"/>
    <property type="project" value="TreeGrafter"/>
</dbReference>
<dbReference type="CDD" id="cd01398">
    <property type="entry name" value="RPI_A"/>
    <property type="match status" value="1"/>
</dbReference>
<comment type="function">
    <text evidence="3">Catalyzes the reversible conversion of ribose-5-phosphate to ribulose 5-phosphate.</text>
</comment>
<feature type="binding site" evidence="3">
    <location>
        <begin position="87"/>
        <end position="90"/>
    </location>
    <ligand>
        <name>substrate</name>
    </ligand>
</feature>